<dbReference type="GO" id="GO:0003677">
    <property type="term" value="F:DNA binding"/>
    <property type="evidence" value="ECO:0007669"/>
    <property type="project" value="UniProtKB-KW"/>
</dbReference>
<evidence type="ECO:0000256" key="1">
    <source>
        <dbReference type="ARBA" id="ARBA00023125"/>
    </source>
</evidence>
<feature type="coiled-coil region" evidence="2">
    <location>
        <begin position="78"/>
        <end position="105"/>
    </location>
</feature>
<dbReference type="PANTHER" id="PTHR46558:SF4">
    <property type="entry name" value="DNA-BIDING PHAGE PROTEIN"/>
    <property type="match status" value="1"/>
</dbReference>
<dbReference type="Pfam" id="PF01381">
    <property type="entry name" value="HTH_3"/>
    <property type="match status" value="1"/>
</dbReference>
<proteinExistence type="predicted"/>
<dbReference type="EMBL" id="SNYC01000003">
    <property type="protein sequence ID" value="TDQ11929.1"/>
    <property type="molecule type" value="Genomic_DNA"/>
</dbReference>
<keyword evidence="2" id="KW-0175">Coiled coil</keyword>
<dbReference type="SMART" id="SM00530">
    <property type="entry name" value="HTH_XRE"/>
    <property type="match status" value="1"/>
</dbReference>
<accession>A0A4R6T1H8</accession>
<evidence type="ECO:0000256" key="2">
    <source>
        <dbReference type="SAM" id="Coils"/>
    </source>
</evidence>
<organism evidence="4 5">
    <name type="scientific">Pedobacter metabolipauper</name>
    <dbReference type="NCBI Taxonomy" id="425513"/>
    <lineage>
        <taxon>Bacteria</taxon>
        <taxon>Pseudomonadati</taxon>
        <taxon>Bacteroidota</taxon>
        <taxon>Sphingobacteriia</taxon>
        <taxon>Sphingobacteriales</taxon>
        <taxon>Sphingobacteriaceae</taxon>
        <taxon>Pedobacter</taxon>
    </lineage>
</organism>
<keyword evidence="1" id="KW-0238">DNA-binding</keyword>
<dbReference type="RefSeq" id="WP_133574962.1">
    <property type="nucleotide sequence ID" value="NZ_SNYC01000003.1"/>
</dbReference>
<dbReference type="Gene3D" id="1.10.260.40">
    <property type="entry name" value="lambda repressor-like DNA-binding domains"/>
    <property type="match status" value="1"/>
</dbReference>
<name>A0A4R6T1H8_9SPHI</name>
<gene>
    <name evidence="4" type="ORF">ATK78_1059</name>
</gene>
<dbReference type="Proteomes" id="UP000295620">
    <property type="component" value="Unassembled WGS sequence"/>
</dbReference>
<dbReference type="SUPFAM" id="SSF47413">
    <property type="entry name" value="lambda repressor-like DNA-binding domains"/>
    <property type="match status" value="1"/>
</dbReference>
<dbReference type="PROSITE" id="PS50943">
    <property type="entry name" value="HTH_CROC1"/>
    <property type="match status" value="1"/>
</dbReference>
<dbReference type="PANTHER" id="PTHR46558">
    <property type="entry name" value="TRACRIPTIONAL REGULATORY PROTEIN-RELATED-RELATED"/>
    <property type="match status" value="1"/>
</dbReference>
<feature type="domain" description="HTH cro/C1-type" evidence="3">
    <location>
        <begin position="8"/>
        <end position="62"/>
    </location>
</feature>
<dbReference type="InterPro" id="IPR010982">
    <property type="entry name" value="Lambda_DNA-bd_dom_sf"/>
</dbReference>
<reference evidence="4 5" key="1">
    <citation type="submission" date="2019-03" db="EMBL/GenBank/DDBJ databases">
        <title>Genomic Encyclopedia of Archaeal and Bacterial Type Strains, Phase II (KMG-II): from individual species to whole genera.</title>
        <authorList>
            <person name="Goeker M."/>
        </authorList>
    </citation>
    <scope>NUCLEOTIDE SEQUENCE [LARGE SCALE GENOMIC DNA]</scope>
    <source>
        <strain evidence="4 5">DSM 19035</strain>
    </source>
</reference>
<dbReference type="CDD" id="cd00093">
    <property type="entry name" value="HTH_XRE"/>
    <property type="match status" value="1"/>
</dbReference>
<sequence length="109" mass="12823">MNTIGKNIRQIRQKNGWNQAHVAKRLSISTPALCKIETGITDINYSRLDQIANLFEISIVNLLFEEGENPQSERQEEVNLLKEKLMQREQEINKLEKKLIELYEEARRK</sequence>
<protein>
    <submittedName>
        <fullName evidence="4">Helix-turn-helix protein</fullName>
    </submittedName>
</protein>
<dbReference type="OrthoDB" id="795038at2"/>
<keyword evidence="5" id="KW-1185">Reference proteome</keyword>
<evidence type="ECO:0000259" key="3">
    <source>
        <dbReference type="PROSITE" id="PS50943"/>
    </source>
</evidence>
<dbReference type="InterPro" id="IPR001387">
    <property type="entry name" value="Cro/C1-type_HTH"/>
</dbReference>
<comment type="caution">
    <text evidence="4">The sequence shown here is derived from an EMBL/GenBank/DDBJ whole genome shotgun (WGS) entry which is preliminary data.</text>
</comment>
<dbReference type="AlphaFoldDB" id="A0A4R6T1H8"/>
<evidence type="ECO:0000313" key="5">
    <source>
        <dbReference type="Proteomes" id="UP000295620"/>
    </source>
</evidence>
<evidence type="ECO:0000313" key="4">
    <source>
        <dbReference type="EMBL" id="TDQ11929.1"/>
    </source>
</evidence>